<keyword evidence="3" id="KW-1185">Reference proteome</keyword>
<feature type="compositionally biased region" description="Low complexity" evidence="1">
    <location>
        <begin position="1"/>
        <end position="10"/>
    </location>
</feature>
<dbReference type="GeneID" id="11510047"/>
<feature type="non-terminal residue" evidence="2">
    <location>
        <position position="125"/>
    </location>
</feature>
<protein>
    <submittedName>
        <fullName evidence="2">Uncharacterized protein</fullName>
    </submittedName>
</protein>
<dbReference type="EMBL" id="CP003005">
    <property type="protein sequence ID" value="AEO58512.1"/>
    <property type="molecule type" value="Genomic_DNA"/>
</dbReference>
<evidence type="ECO:0000313" key="2">
    <source>
        <dbReference type="EMBL" id="AEO58512.1"/>
    </source>
</evidence>
<dbReference type="RefSeq" id="XP_003663757.1">
    <property type="nucleotide sequence ID" value="XM_003663709.1"/>
</dbReference>
<organism evidence="2 3">
    <name type="scientific">Thermothelomyces thermophilus (strain ATCC 42464 / BCRC 31852 / DSM 1799)</name>
    <name type="common">Sporotrichum thermophile</name>
    <dbReference type="NCBI Taxonomy" id="573729"/>
    <lineage>
        <taxon>Eukaryota</taxon>
        <taxon>Fungi</taxon>
        <taxon>Dikarya</taxon>
        <taxon>Ascomycota</taxon>
        <taxon>Pezizomycotina</taxon>
        <taxon>Sordariomycetes</taxon>
        <taxon>Sordariomycetidae</taxon>
        <taxon>Sordariales</taxon>
        <taxon>Chaetomiaceae</taxon>
        <taxon>Thermothelomyces</taxon>
    </lineage>
</organism>
<feature type="region of interest" description="Disordered" evidence="1">
    <location>
        <begin position="1"/>
        <end position="36"/>
    </location>
</feature>
<dbReference type="AlphaFoldDB" id="G2QG47"/>
<dbReference type="HOGENOM" id="CLU_1998095_0_0_1"/>
<reference evidence="2 3" key="1">
    <citation type="journal article" date="2011" name="Nat. Biotechnol.">
        <title>Comparative genomic analysis of the thermophilic biomass-degrading fungi Myceliophthora thermophila and Thielavia terrestris.</title>
        <authorList>
            <person name="Berka R.M."/>
            <person name="Grigoriev I.V."/>
            <person name="Otillar R."/>
            <person name="Salamov A."/>
            <person name="Grimwood J."/>
            <person name="Reid I."/>
            <person name="Ishmael N."/>
            <person name="John T."/>
            <person name="Darmond C."/>
            <person name="Moisan M.-C."/>
            <person name="Henrissat B."/>
            <person name="Coutinho P.M."/>
            <person name="Lombard V."/>
            <person name="Natvig D.O."/>
            <person name="Lindquist E."/>
            <person name="Schmutz J."/>
            <person name="Lucas S."/>
            <person name="Harris P."/>
            <person name="Powlowski J."/>
            <person name="Bellemare A."/>
            <person name="Taylor D."/>
            <person name="Butler G."/>
            <person name="de Vries R.P."/>
            <person name="Allijn I.E."/>
            <person name="van den Brink J."/>
            <person name="Ushinsky S."/>
            <person name="Storms R."/>
            <person name="Powell A.J."/>
            <person name="Paulsen I.T."/>
            <person name="Elbourne L.D.H."/>
            <person name="Baker S.E."/>
            <person name="Magnuson J."/>
            <person name="LaBoissiere S."/>
            <person name="Clutterbuck A.J."/>
            <person name="Martinez D."/>
            <person name="Wogulis M."/>
            <person name="de Leon A.L."/>
            <person name="Rey M.W."/>
            <person name="Tsang A."/>
        </authorList>
    </citation>
    <scope>NUCLEOTIDE SEQUENCE [LARGE SCALE GENOMIC DNA]</scope>
    <source>
        <strain evidence="3">ATCC 42464 / BCRC 31852 / DSM 1799</strain>
    </source>
</reference>
<gene>
    <name evidence="2" type="ORF">MYCTH_2305891</name>
</gene>
<proteinExistence type="predicted"/>
<dbReference type="InParanoid" id="G2QG47"/>
<evidence type="ECO:0000313" key="3">
    <source>
        <dbReference type="Proteomes" id="UP000007322"/>
    </source>
</evidence>
<accession>G2QG47</accession>
<sequence length="125" mass="13018">MASPGANNSGSGPGPAPAPDAHLSPDAMPSPRDAVAHQDAYYSSSFWSHQNVSFPSPSATNGFGAAQRQHSLTDATLPPQAEYNEQHQHLQAGAQYPASASSTTGPPYVCGIEGCTRSYPRHGEL</sequence>
<dbReference type="Proteomes" id="UP000007322">
    <property type="component" value="Chromosome 4"/>
</dbReference>
<name>G2QG47_THET4</name>
<evidence type="ECO:0000256" key="1">
    <source>
        <dbReference type="SAM" id="MobiDB-lite"/>
    </source>
</evidence>
<dbReference type="VEuPathDB" id="FungiDB:MYCTH_2305891"/>
<dbReference type="KEGG" id="mtm:MYCTH_2305891"/>